<keyword evidence="3" id="KW-1185">Reference proteome</keyword>
<evidence type="ECO:0000313" key="3">
    <source>
        <dbReference type="Proteomes" id="UP000334990"/>
    </source>
</evidence>
<dbReference type="EMBL" id="BLAD01000049">
    <property type="protein sequence ID" value="GES01306.1"/>
    <property type="molecule type" value="Genomic_DNA"/>
</dbReference>
<gene>
    <name evidence="2" type="ORF">Acor_33700</name>
</gene>
<reference evidence="2 3" key="1">
    <citation type="submission" date="2019-10" db="EMBL/GenBank/DDBJ databases">
        <title>Whole genome shotgun sequence of Acrocarpospora corrugata NBRC 13972.</title>
        <authorList>
            <person name="Ichikawa N."/>
            <person name="Kimura A."/>
            <person name="Kitahashi Y."/>
            <person name="Komaki H."/>
            <person name="Oguchi A."/>
        </authorList>
    </citation>
    <scope>NUCLEOTIDE SEQUENCE [LARGE SCALE GENOMIC DNA]</scope>
    <source>
        <strain evidence="2 3">NBRC 13972</strain>
    </source>
</reference>
<dbReference type="AlphaFoldDB" id="A0A5M3VXQ1"/>
<accession>A0A5M3VXQ1</accession>
<evidence type="ECO:0000256" key="1">
    <source>
        <dbReference type="SAM" id="MobiDB-lite"/>
    </source>
</evidence>
<dbReference type="Proteomes" id="UP000334990">
    <property type="component" value="Unassembled WGS sequence"/>
</dbReference>
<sequence>MGDPVDAAEEVGETLLARGEGRDDDKSPFVTDGAEQATHNRLKLIIVACGRIARNPRKDHFAPFAICTLKCVLH</sequence>
<organism evidence="2 3">
    <name type="scientific">Acrocarpospora corrugata</name>
    <dbReference type="NCBI Taxonomy" id="35763"/>
    <lineage>
        <taxon>Bacteria</taxon>
        <taxon>Bacillati</taxon>
        <taxon>Actinomycetota</taxon>
        <taxon>Actinomycetes</taxon>
        <taxon>Streptosporangiales</taxon>
        <taxon>Streptosporangiaceae</taxon>
        <taxon>Acrocarpospora</taxon>
    </lineage>
</organism>
<feature type="compositionally biased region" description="Acidic residues" evidence="1">
    <location>
        <begin position="1"/>
        <end position="12"/>
    </location>
</feature>
<proteinExistence type="predicted"/>
<feature type="region of interest" description="Disordered" evidence="1">
    <location>
        <begin position="1"/>
        <end position="33"/>
    </location>
</feature>
<comment type="caution">
    <text evidence="2">The sequence shown here is derived from an EMBL/GenBank/DDBJ whole genome shotgun (WGS) entry which is preliminary data.</text>
</comment>
<name>A0A5M3VXQ1_9ACTN</name>
<evidence type="ECO:0000313" key="2">
    <source>
        <dbReference type="EMBL" id="GES01306.1"/>
    </source>
</evidence>
<protein>
    <submittedName>
        <fullName evidence="2">Uncharacterized protein</fullName>
    </submittedName>
</protein>